<comment type="caution">
    <text evidence="1">The sequence shown here is derived from an EMBL/GenBank/DDBJ whole genome shotgun (WGS) entry which is preliminary data.</text>
</comment>
<dbReference type="RefSeq" id="WP_119952062.1">
    <property type="nucleotide sequence ID" value="NZ_QZEZ01000014.1"/>
</dbReference>
<dbReference type="OrthoDB" id="4549550at2"/>
<evidence type="ECO:0000313" key="2">
    <source>
        <dbReference type="Proteomes" id="UP000265614"/>
    </source>
</evidence>
<sequence>MPVVLVARSHWTGLRAAQLAATDWASGQVSGVDLLGLAILADAPGKRPRALKDLVALVAGAVPRTWHLPWVETWRIAEGTSEAAAPKEVRRLLTDVRTLLTATPNALMAQDRKR</sequence>
<dbReference type="Pfam" id="PF20373">
    <property type="entry name" value="DUF6668"/>
    <property type="match status" value="1"/>
</dbReference>
<gene>
    <name evidence="1" type="ORF">D5H78_18860</name>
</gene>
<proteinExistence type="predicted"/>
<accession>A0A3A3ZC92</accession>
<reference evidence="1 2" key="1">
    <citation type="submission" date="2018-09" db="EMBL/GenBank/DDBJ databases">
        <title>YIM 75000 draft genome.</title>
        <authorList>
            <person name="Tang S."/>
            <person name="Feng Y."/>
        </authorList>
    </citation>
    <scope>NUCLEOTIDE SEQUENCE [LARGE SCALE GENOMIC DNA]</scope>
    <source>
        <strain evidence="1 2">YIM 75000</strain>
    </source>
</reference>
<keyword evidence="2" id="KW-1185">Reference proteome</keyword>
<protein>
    <submittedName>
        <fullName evidence="1">Uncharacterized protein</fullName>
    </submittedName>
</protein>
<organism evidence="1 2">
    <name type="scientific">Vallicoccus soli</name>
    <dbReference type="NCBI Taxonomy" id="2339232"/>
    <lineage>
        <taxon>Bacteria</taxon>
        <taxon>Bacillati</taxon>
        <taxon>Actinomycetota</taxon>
        <taxon>Actinomycetes</taxon>
        <taxon>Motilibacterales</taxon>
        <taxon>Vallicoccaceae</taxon>
        <taxon>Vallicoccus</taxon>
    </lineage>
</organism>
<name>A0A3A3ZC92_9ACTN</name>
<evidence type="ECO:0000313" key="1">
    <source>
        <dbReference type="EMBL" id="RJK92538.1"/>
    </source>
</evidence>
<dbReference type="Proteomes" id="UP000265614">
    <property type="component" value="Unassembled WGS sequence"/>
</dbReference>
<dbReference type="InterPro" id="IPR046609">
    <property type="entry name" value="DUF6668"/>
</dbReference>
<dbReference type="EMBL" id="QZEZ01000014">
    <property type="protein sequence ID" value="RJK92538.1"/>
    <property type="molecule type" value="Genomic_DNA"/>
</dbReference>
<dbReference type="AlphaFoldDB" id="A0A3A3ZC92"/>